<keyword evidence="4" id="KW-1185">Reference proteome</keyword>
<dbReference type="KEGG" id="tvl:FAZ95_03155"/>
<protein>
    <recommendedName>
        <fullName evidence="5">DUF4148 domain-containing protein</fullName>
    </recommendedName>
</protein>
<dbReference type="OrthoDB" id="9133021at2"/>
<evidence type="ECO:0000256" key="2">
    <source>
        <dbReference type="SAM" id="SignalP"/>
    </source>
</evidence>
<proteinExistence type="predicted"/>
<dbReference type="AlphaFoldDB" id="A0A4P8IL51"/>
<feature type="region of interest" description="Disordered" evidence="1">
    <location>
        <begin position="32"/>
        <end position="65"/>
    </location>
</feature>
<evidence type="ECO:0000256" key="1">
    <source>
        <dbReference type="SAM" id="MobiDB-lite"/>
    </source>
</evidence>
<dbReference type="EMBL" id="CP040077">
    <property type="protein sequence ID" value="QCP48275.1"/>
    <property type="molecule type" value="Genomic_DNA"/>
</dbReference>
<organism evidence="3 4">
    <name type="scientific">Trinickia violacea</name>
    <dbReference type="NCBI Taxonomy" id="2571746"/>
    <lineage>
        <taxon>Bacteria</taxon>
        <taxon>Pseudomonadati</taxon>
        <taxon>Pseudomonadota</taxon>
        <taxon>Betaproteobacteria</taxon>
        <taxon>Burkholderiales</taxon>
        <taxon>Burkholderiaceae</taxon>
        <taxon>Trinickia</taxon>
    </lineage>
</organism>
<feature type="signal peptide" evidence="2">
    <location>
        <begin position="1"/>
        <end position="19"/>
    </location>
</feature>
<dbReference type="Proteomes" id="UP000298656">
    <property type="component" value="Chromosome 1"/>
</dbReference>
<name>A0A4P8IL51_9BURK</name>
<gene>
    <name evidence="3" type="ORF">FAZ95_03155</name>
</gene>
<feature type="chain" id="PRO_5020679072" description="DUF4148 domain-containing protein" evidence="2">
    <location>
        <begin position="20"/>
        <end position="115"/>
    </location>
</feature>
<evidence type="ECO:0000313" key="3">
    <source>
        <dbReference type="EMBL" id="QCP48275.1"/>
    </source>
</evidence>
<reference evidence="3 4" key="1">
    <citation type="submission" date="2019-05" db="EMBL/GenBank/DDBJ databases">
        <title>Burkholderia sp. DHOD12, isolated from subtropical forest soil.</title>
        <authorList>
            <person name="Gao Z.-H."/>
            <person name="Qiu L.-H."/>
        </authorList>
    </citation>
    <scope>NUCLEOTIDE SEQUENCE [LARGE SCALE GENOMIC DNA]</scope>
    <source>
        <strain evidence="3 4">DHOD12</strain>
    </source>
</reference>
<sequence>MRIAGCGLLVLAFTSSAFAADHYVEVWNPPEARGGLHQARTTPKQVKRQHPAPHLVKTRAHQPATAKTKLTAKARAAHVGAPRVARDVPDVPRVTTSDGNVLRVGADGSAVRVAR</sequence>
<keyword evidence="2" id="KW-0732">Signal</keyword>
<evidence type="ECO:0000313" key="4">
    <source>
        <dbReference type="Proteomes" id="UP000298656"/>
    </source>
</evidence>
<accession>A0A4P8IL51</accession>
<feature type="compositionally biased region" description="Basic residues" evidence="1">
    <location>
        <begin position="45"/>
        <end position="60"/>
    </location>
</feature>
<evidence type="ECO:0008006" key="5">
    <source>
        <dbReference type="Google" id="ProtNLM"/>
    </source>
</evidence>